<evidence type="ECO:0000313" key="5">
    <source>
        <dbReference type="Proteomes" id="UP000515909"/>
    </source>
</evidence>
<dbReference type="Pfam" id="PF13629">
    <property type="entry name" value="T2SS-T3SS_pil_N"/>
    <property type="match status" value="1"/>
</dbReference>
<accession>A0A6N8I347</accession>
<dbReference type="Gene3D" id="2.60.40.1080">
    <property type="match status" value="1"/>
</dbReference>
<reference evidence="2 4" key="1">
    <citation type="submission" date="2019-09" db="EMBL/GenBank/DDBJ databases">
        <title>Genome sequence of Clostridium sp. EA1.</title>
        <authorList>
            <person name="Poehlein A."/>
            <person name="Bengelsdorf F.R."/>
            <person name="Daniel R."/>
        </authorList>
    </citation>
    <scope>NUCLEOTIDE SEQUENCE [LARGE SCALE GENOMIC DNA]</scope>
    <source>
        <strain evidence="2 4">EA1</strain>
    </source>
</reference>
<reference evidence="3 5" key="2">
    <citation type="submission" date="2020-08" db="EMBL/GenBank/DDBJ databases">
        <title>The isolate Caproiciproducens sp. 7D4C2 produces n-caproate at mildly acidic conditions from hexoses: genome and rBOX comparison with related strains and chain-elongating bacteria.</title>
        <authorList>
            <person name="Esquivel-Elizondo S."/>
            <person name="Bagci C."/>
            <person name="Temovska M."/>
            <person name="Jeon B.S."/>
            <person name="Bessarab I."/>
            <person name="Williams R.B.H."/>
            <person name="Huson D.H."/>
            <person name="Angenent L.T."/>
        </authorList>
    </citation>
    <scope>NUCLEOTIDE SEQUENCE [LARGE SCALE GENOMIC DNA]</scope>
    <source>
        <strain evidence="3 5">7D4C2</strain>
    </source>
</reference>
<dbReference type="Pfam" id="PF02368">
    <property type="entry name" value="Big_2"/>
    <property type="match status" value="1"/>
</dbReference>
<keyword evidence="4" id="KW-1185">Reference proteome</keyword>
<dbReference type="InterPro" id="IPR003343">
    <property type="entry name" value="Big_2"/>
</dbReference>
<evidence type="ECO:0000259" key="1">
    <source>
        <dbReference type="SMART" id="SM00635"/>
    </source>
</evidence>
<protein>
    <submittedName>
        <fullName evidence="3">Pilus assembly protein N-terminal domain-containing protein</fullName>
    </submittedName>
</protein>
<organism evidence="2 4">
    <name type="scientific">Caproicibacter fermentans</name>
    <dbReference type="NCBI Taxonomy" id="2576756"/>
    <lineage>
        <taxon>Bacteria</taxon>
        <taxon>Bacillati</taxon>
        <taxon>Bacillota</taxon>
        <taxon>Clostridia</taxon>
        <taxon>Eubacteriales</taxon>
        <taxon>Acutalibacteraceae</taxon>
        <taxon>Caproicibacter</taxon>
    </lineage>
</organism>
<dbReference type="KEGG" id="cfem:HCR03_10145"/>
<dbReference type="AlphaFoldDB" id="A0A6N8I347"/>
<feature type="domain" description="BIG2" evidence="1">
    <location>
        <begin position="134"/>
        <end position="213"/>
    </location>
</feature>
<evidence type="ECO:0000313" key="3">
    <source>
        <dbReference type="EMBL" id="QNK39147.1"/>
    </source>
</evidence>
<dbReference type="SUPFAM" id="SSF49373">
    <property type="entry name" value="Invasin/intimin cell-adhesion fragments"/>
    <property type="match status" value="1"/>
</dbReference>
<evidence type="ECO:0000313" key="4">
    <source>
        <dbReference type="Proteomes" id="UP000469440"/>
    </source>
</evidence>
<evidence type="ECO:0000313" key="2">
    <source>
        <dbReference type="EMBL" id="MVB12576.1"/>
    </source>
</evidence>
<dbReference type="EMBL" id="CP060286">
    <property type="protein sequence ID" value="QNK39147.1"/>
    <property type="molecule type" value="Genomic_DNA"/>
</dbReference>
<dbReference type="RefSeq" id="WP_166525171.1">
    <property type="nucleotide sequence ID" value="NZ_CP060286.1"/>
</dbReference>
<gene>
    <name evidence="2" type="ORF">CAFE_33170</name>
    <name evidence="3" type="ORF">HCR03_10145</name>
</gene>
<dbReference type="Proteomes" id="UP000469440">
    <property type="component" value="Unassembled WGS sequence"/>
</dbReference>
<dbReference type="EMBL" id="VWXL01000100">
    <property type="protein sequence ID" value="MVB12576.1"/>
    <property type="molecule type" value="Genomic_DNA"/>
</dbReference>
<dbReference type="SMART" id="SM00635">
    <property type="entry name" value="BID_2"/>
    <property type="match status" value="1"/>
</dbReference>
<dbReference type="InterPro" id="IPR008964">
    <property type="entry name" value="Invasin/intimin_cell_adhesion"/>
</dbReference>
<accession>A0A7G8T6A6</accession>
<sequence length="217" mass="22113">MNLARTGALKKIIPMTAAVLIVTFVIATWAVTTAFATTTESAVSTVNLSNVTLAANTSYISDSYFGVLHLSVADDTVACASIDSKNHVVVTAVSAGSTTVSFWYKKSVNGNWVSAVMPVAVSGTSGVAKTISVNQVGLVFPQQTVSLNVGSDNTMSGITLNGASVNASTLLWISSSDSVAAVDRDSGKIHAVASGTATVYAIDPLSNSCASVTVIVS</sequence>
<name>A0A6N8I347_9FIRM</name>
<proteinExistence type="predicted"/>
<dbReference type="InterPro" id="IPR032789">
    <property type="entry name" value="T2SS-T3SS_pil_N"/>
</dbReference>
<dbReference type="Proteomes" id="UP000515909">
    <property type="component" value="Chromosome"/>
</dbReference>